<evidence type="ECO:0000256" key="2">
    <source>
        <dbReference type="SAM" id="MobiDB-lite"/>
    </source>
</evidence>
<organism evidence="4 5">
    <name type="scientific">Rhodoplanes serenus</name>
    <dbReference type="NCBI Taxonomy" id="200615"/>
    <lineage>
        <taxon>Bacteria</taxon>
        <taxon>Pseudomonadati</taxon>
        <taxon>Pseudomonadota</taxon>
        <taxon>Alphaproteobacteria</taxon>
        <taxon>Hyphomicrobiales</taxon>
        <taxon>Nitrobacteraceae</taxon>
        <taxon>Rhodoplanes</taxon>
    </lineage>
</organism>
<keyword evidence="1" id="KW-0472">Membrane</keyword>
<feature type="region of interest" description="Disordered" evidence="2">
    <location>
        <begin position="1"/>
        <end position="58"/>
    </location>
</feature>
<dbReference type="PROSITE" id="PS51123">
    <property type="entry name" value="OMPA_2"/>
    <property type="match status" value="1"/>
</dbReference>
<dbReference type="InterPro" id="IPR006665">
    <property type="entry name" value="OmpA-like"/>
</dbReference>
<dbReference type="Gene3D" id="3.30.1330.60">
    <property type="entry name" value="OmpA-like domain"/>
    <property type="match status" value="1"/>
</dbReference>
<dbReference type="GO" id="GO:0016020">
    <property type="term" value="C:membrane"/>
    <property type="evidence" value="ECO:0007669"/>
    <property type="project" value="UniProtKB-UniRule"/>
</dbReference>
<dbReference type="Proteomes" id="UP000289200">
    <property type="component" value="Unassembled WGS sequence"/>
</dbReference>
<keyword evidence="4" id="KW-0449">Lipoprotein</keyword>
<dbReference type="EMBL" id="UWOC01000165">
    <property type="protein sequence ID" value="VCU10292.1"/>
    <property type="molecule type" value="Genomic_DNA"/>
</dbReference>
<dbReference type="InterPro" id="IPR050330">
    <property type="entry name" value="Bact_OuterMem_StrucFunc"/>
</dbReference>
<evidence type="ECO:0000313" key="5">
    <source>
        <dbReference type="Proteomes" id="UP000289200"/>
    </source>
</evidence>
<evidence type="ECO:0000256" key="1">
    <source>
        <dbReference type="PROSITE-ProRule" id="PRU00473"/>
    </source>
</evidence>
<proteinExistence type="predicted"/>
<evidence type="ECO:0000313" key="4">
    <source>
        <dbReference type="EMBL" id="VCU10292.1"/>
    </source>
</evidence>
<accession>A0A3S4B6C5</accession>
<evidence type="ECO:0000259" key="3">
    <source>
        <dbReference type="PROSITE" id="PS51123"/>
    </source>
</evidence>
<feature type="domain" description="OmpA-like" evidence="3">
    <location>
        <begin position="259"/>
        <end position="384"/>
    </location>
</feature>
<dbReference type="PANTHER" id="PTHR30329:SF21">
    <property type="entry name" value="LIPOPROTEIN YIAD-RELATED"/>
    <property type="match status" value="1"/>
</dbReference>
<dbReference type="AlphaFoldDB" id="A0A3S4B6C5"/>
<dbReference type="Pfam" id="PF00691">
    <property type="entry name" value="OmpA"/>
    <property type="match status" value="1"/>
</dbReference>
<protein>
    <submittedName>
        <fullName evidence="4">Lipoprotein YiaD</fullName>
    </submittedName>
</protein>
<name>A0A3S4B6C5_9BRAD</name>
<dbReference type="SUPFAM" id="SSF103088">
    <property type="entry name" value="OmpA-like"/>
    <property type="match status" value="1"/>
</dbReference>
<dbReference type="CDD" id="cd07185">
    <property type="entry name" value="OmpA_C-like"/>
    <property type="match status" value="1"/>
</dbReference>
<sequence length="389" mass="42342">MAPPPGQAVAPVVVPSTQGQPLTPAGVPAPTAQQARPIPVAPSGAAAGFVPQSAQGQPLRRMDDLRGERREIVEGGRTIIREPDRTIIREGDRTIIRHNEIDRFRYGARDVRVERRGGEHVTVIERPSGDRVVTVVDDNGYLLRRTRVMPDGREYVLIDNRPRHGWGGGAGYPPGPPGPGPRGPGFGTGLAVGAAVGFGLGALMVDVPPPVVRIPRERYIVETERADPALLYETLTAPPVDTIERAYTLDEIRYNAPIRDRMRRIDLDTVTFESGSWELGPAQIQLLAGIADGLNRAIQQNPQEVFLIEGHTDAVGADVDNLSLSDRRAESVALVLTQQFGVPAENLTTQGYGEQYLKVQTDGPLRENRRVTVRRITPLLTGQAQPQPQ</sequence>
<dbReference type="InterPro" id="IPR036737">
    <property type="entry name" value="OmpA-like_sf"/>
</dbReference>
<gene>
    <name evidence="4" type="primary">yiaD</name>
    <name evidence="4" type="ORF">RHODGE_RHODGE_03480</name>
</gene>
<keyword evidence="5" id="KW-1185">Reference proteome</keyword>
<dbReference type="PANTHER" id="PTHR30329">
    <property type="entry name" value="STATOR ELEMENT OF FLAGELLAR MOTOR COMPLEX"/>
    <property type="match status" value="1"/>
</dbReference>
<comment type="caution">
    <text evidence="4">The sequence shown here is derived from an EMBL/GenBank/DDBJ whole genome shotgun (WGS) entry which is preliminary data.</text>
</comment>
<reference evidence="5" key="1">
    <citation type="submission" date="2018-10" db="EMBL/GenBank/DDBJ databases">
        <authorList>
            <person name="Peiro R."/>
            <person name="Begona"/>
            <person name="Cbmso G."/>
            <person name="Lopez M."/>
            <person name="Gonzalez S."/>
            <person name="Sacristan E."/>
            <person name="Castillo E."/>
        </authorList>
    </citation>
    <scope>NUCLEOTIDE SEQUENCE [LARGE SCALE GENOMIC DNA]</scope>
</reference>